<evidence type="ECO:0000313" key="3">
    <source>
        <dbReference type="EMBL" id="MDX5992801.1"/>
    </source>
</evidence>
<organism evidence="3 4">
    <name type="scientific">Ectopseudomonas alcaliphila</name>
    <dbReference type="NCBI Taxonomy" id="101564"/>
    <lineage>
        <taxon>Bacteria</taxon>
        <taxon>Pseudomonadati</taxon>
        <taxon>Pseudomonadota</taxon>
        <taxon>Gammaproteobacteria</taxon>
        <taxon>Pseudomonadales</taxon>
        <taxon>Pseudomonadaceae</taxon>
        <taxon>Ectopseudomonas</taxon>
    </lineage>
</organism>
<feature type="transmembrane region" description="Helical" evidence="2">
    <location>
        <begin position="28"/>
        <end position="49"/>
    </location>
</feature>
<keyword evidence="2" id="KW-0472">Membrane</keyword>
<comment type="caution">
    <text evidence="3">The sequence shown here is derived from an EMBL/GenBank/DDBJ whole genome shotgun (WGS) entry which is preliminary data.</text>
</comment>
<gene>
    <name evidence="3" type="ORF">SIM71_12100</name>
</gene>
<evidence type="ECO:0000256" key="1">
    <source>
        <dbReference type="SAM" id="MobiDB-lite"/>
    </source>
</evidence>
<dbReference type="EMBL" id="JAWXXP010000001">
    <property type="protein sequence ID" value="MDX5992801.1"/>
    <property type="molecule type" value="Genomic_DNA"/>
</dbReference>
<protein>
    <submittedName>
        <fullName evidence="3">Uncharacterized protein</fullName>
    </submittedName>
</protein>
<feature type="region of interest" description="Disordered" evidence="1">
    <location>
        <begin position="116"/>
        <end position="136"/>
    </location>
</feature>
<feature type="compositionally biased region" description="Basic and acidic residues" evidence="1">
    <location>
        <begin position="125"/>
        <end position="136"/>
    </location>
</feature>
<accession>A0ABU4PZJ7</accession>
<keyword evidence="4" id="KW-1185">Reference proteome</keyword>
<reference evidence="3 4" key="1">
    <citation type="submission" date="2023-11" db="EMBL/GenBank/DDBJ databases">
        <title>MicrobeMod: A computational toolkit for identifying prokaryotic methylation and restriction-modification with nanopore sequencing.</title>
        <authorList>
            <person name="Crits-Christoph A."/>
            <person name="Kang S.C."/>
            <person name="Lee H."/>
            <person name="Ostrov N."/>
        </authorList>
    </citation>
    <scope>NUCLEOTIDE SEQUENCE [LARGE SCALE GENOMIC DNA]</scope>
    <source>
        <strain evidence="3 4">ATCC BAA-571</strain>
    </source>
</reference>
<sequence length="136" mass="15445">MRRRKPLPKYMNPGGFFDLSSVGGNIRYIILCLFGAFLIWNANHIFDWIDIILGLSSTPDSESTIRVRRFWASILGVGGVLTGFAKVLWLYWYRKQAIKSTEGQWYDSARLSKEDLYADEGDEPSSGKKEGDSKGQ</sequence>
<feature type="transmembrane region" description="Helical" evidence="2">
    <location>
        <begin position="69"/>
        <end position="92"/>
    </location>
</feature>
<dbReference type="RefSeq" id="WP_139203098.1">
    <property type="nucleotide sequence ID" value="NZ_CBCSET010000016.1"/>
</dbReference>
<keyword evidence="2" id="KW-0812">Transmembrane</keyword>
<evidence type="ECO:0000256" key="2">
    <source>
        <dbReference type="SAM" id="Phobius"/>
    </source>
</evidence>
<name>A0ABU4PZJ7_9GAMM</name>
<dbReference type="Proteomes" id="UP001278050">
    <property type="component" value="Unassembled WGS sequence"/>
</dbReference>
<proteinExistence type="predicted"/>
<keyword evidence="2" id="KW-1133">Transmembrane helix</keyword>
<evidence type="ECO:0000313" key="4">
    <source>
        <dbReference type="Proteomes" id="UP001278050"/>
    </source>
</evidence>